<keyword evidence="3 5" id="KW-1133">Transmembrane helix</keyword>
<feature type="transmembrane region" description="Helical" evidence="5">
    <location>
        <begin position="104"/>
        <end position="136"/>
    </location>
</feature>
<dbReference type="Proteomes" id="UP000247078">
    <property type="component" value="Unassembled WGS sequence"/>
</dbReference>
<dbReference type="EMBL" id="QLLI01000001">
    <property type="protein sequence ID" value="RAJ03390.1"/>
    <property type="molecule type" value="Genomic_DNA"/>
</dbReference>
<dbReference type="GO" id="GO:0005886">
    <property type="term" value="C:plasma membrane"/>
    <property type="evidence" value="ECO:0007669"/>
    <property type="project" value="TreeGrafter"/>
</dbReference>
<dbReference type="RefSeq" id="WP_375137194.1">
    <property type="nucleotide sequence ID" value="NZ_QGTZ01000003.1"/>
</dbReference>
<dbReference type="NCBIfam" id="NF008977">
    <property type="entry name" value="PRK12324.1-2"/>
    <property type="match status" value="1"/>
</dbReference>
<keyword evidence="9" id="KW-1185">Reference proteome</keyword>
<evidence type="ECO:0000313" key="6">
    <source>
        <dbReference type="EMBL" id="PWW43046.1"/>
    </source>
</evidence>
<evidence type="ECO:0000256" key="3">
    <source>
        <dbReference type="ARBA" id="ARBA00022989"/>
    </source>
</evidence>
<dbReference type="EMBL" id="QGTZ01000003">
    <property type="protein sequence ID" value="PWW43046.1"/>
    <property type="molecule type" value="Genomic_DNA"/>
</dbReference>
<evidence type="ECO:0000313" key="8">
    <source>
        <dbReference type="Proteomes" id="UP000247078"/>
    </source>
</evidence>
<keyword evidence="6" id="KW-0808">Transferase</keyword>
<evidence type="ECO:0000256" key="5">
    <source>
        <dbReference type="SAM" id="Phobius"/>
    </source>
</evidence>
<evidence type="ECO:0000256" key="4">
    <source>
        <dbReference type="ARBA" id="ARBA00023136"/>
    </source>
</evidence>
<protein>
    <submittedName>
        <fullName evidence="6">4-hydroxybenzoate polyprenyltransferase</fullName>
    </submittedName>
</protein>
<dbReference type="InterPro" id="IPR000537">
    <property type="entry name" value="UbiA_prenyltransferase"/>
</dbReference>
<keyword evidence="2 5" id="KW-0812">Transmembrane</keyword>
<evidence type="ECO:0000313" key="9">
    <source>
        <dbReference type="Proteomes" id="UP000248827"/>
    </source>
</evidence>
<dbReference type="Proteomes" id="UP000248827">
    <property type="component" value="Unassembled WGS sequence"/>
</dbReference>
<accession>A0A855XZB7</accession>
<evidence type="ECO:0000256" key="1">
    <source>
        <dbReference type="ARBA" id="ARBA00004141"/>
    </source>
</evidence>
<reference evidence="6 8" key="1">
    <citation type="submission" date="2018-05" db="EMBL/GenBank/DDBJ databases">
        <title>Freshwater and sediment microbial communities from various areas in North America, analyzing microbe dynamics in response to fracking.</title>
        <authorList>
            <person name="Lamendella R."/>
        </authorList>
    </citation>
    <scope>NUCLEOTIDE SEQUENCE [LARGE SCALE GENOMIC DNA]</scope>
    <source>
        <strain evidence="6 8">DB-3</strain>
        <strain evidence="7 9">NG-13</strain>
    </source>
</reference>
<proteinExistence type="predicted"/>
<feature type="transmembrane region" description="Helical" evidence="5">
    <location>
        <begin position="246"/>
        <end position="264"/>
    </location>
</feature>
<feature type="transmembrane region" description="Helical" evidence="5">
    <location>
        <begin position="54"/>
        <end position="74"/>
    </location>
</feature>
<dbReference type="InterPro" id="IPR044878">
    <property type="entry name" value="UbiA_sf"/>
</dbReference>
<dbReference type="Gene3D" id="1.10.357.140">
    <property type="entry name" value="UbiA prenyltransferase"/>
    <property type="match status" value="1"/>
</dbReference>
<dbReference type="InterPro" id="IPR039653">
    <property type="entry name" value="Prenyltransferase"/>
</dbReference>
<evidence type="ECO:0000256" key="2">
    <source>
        <dbReference type="ARBA" id="ARBA00022692"/>
    </source>
</evidence>
<feature type="transmembrane region" description="Helical" evidence="5">
    <location>
        <begin position="219"/>
        <end position="240"/>
    </location>
</feature>
<comment type="caution">
    <text evidence="6">The sequence shown here is derived from an EMBL/GenBank/DDBJ whole genome shotgun (WGS) entry which is preliminary data.</text>
</comment>
<dbReference type="Pfam" id="PF01040">
    <property type="entry name" value="UbiA"/>
    <property type="match status" value="1"/>
</dbReference>
<evidence type="ECO:0000313" key="7">
    <source>
        <dbReference type="EMBL" id="RAJ03390.1"/>
    </source>
</evidence>
<dbReference type="GO" id="GO:0016765">
    <property type="term" value="F:transferase activity, transferring alkyl or aryl (other than methyl) groups"/>
    <property type="evidence" value="ECO:0007669"/>
    <property type="project" value="InterPro"/>
</dbReference>
<name>A0A855XZB7_9BACL</name>
<sequence>MLSSRTNTVSTPVAGTGNTVSGLLRLLRPKQWTKNLLLFAALLFSFEEIRTETILSTLLGFILFSLVAGCVYILNDYVDRDRDRQHPVKMFRPLASGQVNPAHALLFGILLLILSVGTAFVMNSLFGVLCIVYFLLNVSYSFVLKHLVILDMMTIAAGFVLRAIAGGVLIHVPFTPWFLICTMLLSLFLAIGKRRNELTLLEGNTGSHRKVLDNYSITLLDQFNTIVTTATIISYSLFTFTSDRTIHLMWTIPLVIYGMFRYLYLIHMKNQGGSPDRVLFEDKPILITVILYVISVILIFAIFE</sequence>
<feature type="transmembrane region" description="Helical" evidence="5">
    <location>
        <begin position="174"/>
        <end position="191"/>
    </location>
</feature>
<comment type="subcellular location">
    <subcellularLocation>
        <location evidence="1">Membrane</location>
        <topology evidence="1">Multi-pass membrane protein</topology>
    </subcellularLocation>
</comment>
<dbReference type="CDD" id="cd13963">
    <property type="entry name" value="PT_UbiA_2"/>
    <property type="match status" value="1"/>
</dbReference>
<keyword evidence="4 5" id="KW-0472">Membrane</keyword>
<dbReference type="AlphaFoldDB" id="A0A855XZB7"/>
<organism evidence="6 8">
    <name type="scientific">Paenibacillus pabuli</name>
    <dbReference type="NCBI Taxonomy" id="1472"/>
    <lineage>
        <taxon>Bacteria</taxon>
        <taxon>Bacillati</taxon>
        <taxon>Bacillota</taxon>
        <taxon>Bacilli</taxon>
        <taxon>Bacillales</taxon>
        <taxon>Paenibacillaceae</taxon>
        <taxon>Paenibacillus</taxon>
    </lineage>
</organism>
<feature type="transmembrane region" description="Helical" evidence="5">
    <location>
        <begin position="285"/>
        <end position="303"/>
    </location>
</feature>
<dbReference type="PANTHER" id="PTHR11048">
    <property type="entry name" value="PRENYLTRANSFERASES"/>
    <property type="match status" value="1"/>
</dbReference>
<gene>
    <name evidence="7" type="ORF">DET54_101588</name>
    <name evidence="6" type="ORF">DET56_10390</name>
</gene>
<dbReference type="NCBIfam" id="NF008978">
    <property type="entry name" value="PRK12324.1-4"/>
    <property type="match status" value="1"/>
</dbReference>
<dbReference type="PANTHER" id="PTHR11048:SF5">
    <property type="entry name" value="DECAPRENYL-PHOSPHATE PHOSPHORIBOSYLTRANSFERASE"/>
    <property type="match status" value="1"/>
</dbReference>
<dbReference type="GO" id="GO:0009247">
    <property type="term" value="P:glycolipid biosynthetic process"/>
    <property type="evidence" value="ECO:0007669"/>
    <property type="project" value="TreeGrafter"/>
</dbReference>